<accession>A0A3S5CCZ5</accession>
<dbReference type="EMBL" id="CAAALY010010204">
    <property type="protein sequence ID" value="VEL10883.1"/>
    <property type="molecule type" value="Genomic_DNA"/>
</dbReference>
<name>A0A3S5CCZ5_9PLAT</name>
<comment type="caution">
    <text evidence="1">The sequence shown here is derived from an EMBL/GenBank/DDBJ whole genome shotgun (WGS) entry which is preliminary data.</text>
</comment>
<sequence length="70" mass="7559">MQNSNCSLNTPLLPTERIPATHLSMPPLDQQPYLSLSPGLNNTTGVFQFCPTVSNSASPARFTPCAVQRV</sequence>
<proteinExistence type="predicted"/>
<reference evidence="1" key="1">
    <citation type="submission" date="2018-11" db="EMBL/GenBank/DDBJ databases">
        <authorList>
            <consortium name="Pathogen Informatics"/>
        </authorList>
    </citation>
    <scope>NUCLEOTIDE SEQUENCE</scope>
</reference>
<evidence type="ECO:0000313" key="1">
    <source>
        <dbReference type="EMBL" id="VEL10883.1"/>
    </source>
</evidence>
<protein>
    <submittedName>
        <fullName evidence="1">Uncharacterized protein</fullName>
    </submittedName>
</protein>
<dbReference type="Proteomes" id="UP000784294">
    <property type="component" value="Unassembled WGS sequence"/>
</dbReference>
<keyword evidence="2" id="KW-1185">Reference proteome</keyword>
<organism evidence="1 2">
    <name type="scientific">Protopolystoma xenopodis</name>
    <dbReference type="NCBI Taxonomy" id="117903"/>
    <lineage>
        <taxon>Eukaryota</taxon>
        <taxon>Metazoa</taxon>
        <taxon>Spiralia</taxon>
        <taxon>Lophotrochozoa</taxon>
        <taxon>Platyhelminthes</taxon>
        <taxon>Monogenea</taxon>
        <taxon>Polyopisthocotylea</taxon>
        <taxon>Polystomatidea</taxon>
        <taxon>Polystomatidae</taxon>
        <taxon>Protopolystoma</taxon>
    </lineage>
</organism>
<gene>
    <name evidence="1" type="ORF">PXEA_LOCUS4323</name>
</gene>
<evidence type="ECO:0000313" key="2">
    <source>
        <dbReference type="Proteomes" id="UP000784294"/>
    </source>
</evidence>
<dbReference type="AlphaFoldDB" id="A0A3S5CCZ5"/>